<keyword evidence="4" id="KW-1185">Reference proteome</keyword>
<dbReference type="NCBIfam" id="TIGR01875">
    <property type="entry name" value="cas_MJ0381"/>
    <property type="match status" value="1"/>
</dbReference>
<dbReference type="InterPro" id="IPR013414">
    <property type="entry name" value="Cas7/Cst2/DevR_sub_I-B/Tneap"/>
</dbReference>
<name>A0A284VPN8_9EURY</name>
<dbReference type="Proteomes" id="UP000218615">
    <property type="component" value="Unassembled WGS sequence"/>
</dbReference>
<proteinExistence type="predicted"/>
<dbReference type="EMBL" id="FZMP01000168">
    <property type="protein sequence ID" value="SNQ61189.1"/>
    <property type="molecule type" value="Genomic_DNA"/>
</dbReference>
<dbReference type="InterPro" id="IPR010154">
    <property type="entry name" value="CRISPR-assoc_Cas7/Cst2/DevR"/>
</dbReference>
<comment type="function">
    <text evidence="2">CRISPR (clustered regularly interspaced short palindromic repeat) is an adaptive immune system that provides protection against mobile genetic elements (viruses, transposable elements and conjugative plasmids). CRISPR clusters contain spacers, sequences complementary to antecedent mobile elements, and target invading nucleic acids. CRISPR clusters are transcribed and processed into CRISPR RNA (crRNA).</text>
</comment>
<dbReference type="NCBIfam" id="TIGR02585">
    <property type="entry name" value="cas_Cst2_DevR"/>
    <property type="match status" value="1"/>
</dbReference>
<evidence type="ECO:0000313" key="4">
    <source>
        <dbReference type="Proteomes" id="UP000218615"/>
    </source>
</evidence>
<evidence type="ECO:0000256" key="1">
    <source>
        <dbReference type="ARBA" id="ARBA00023118"/>
    </source>
</evidence>
<organism evidence="3 4">
    <name type="scientific">Candidatus Methanoperedens nitratireducens</name>
    <dbReference type="NCBI Taxonomy" id="1392998"/>
    <lineage>
        <taxon>Archaea</taxon>
        <taxon>Methanobacteriati</taxon>
        <taxon>Methanobacteriota</taxon>
        <taxon>Stenosarchaea group</taxon>
        <taxon>Methanomicrobia</taxon>
        <taxon>Methanosarcinales</taxon>
        <taxon>ANME-2 cluster</taxon>
        <taxon>Candidatus Methanoperedentaceae</taxon>
        <taxon>Candidatus Methanoperedens</taxon>
    </lineage>
</organism>
<dbReference type="GO" id="GO:0051607">
    <property type="term" value="P:defense response to virus"/>
    <property type="evidence" value="ECO:0007669"/>
    <property type="project" value="UniProtKB-KW"/>
</dbReference>
<reference evidence="4" key="1">
    <citation type="submission" date="2017-06" db="EMBL/GenBank/DDBJ databases">
        <authorList>
            <person name="Cremers G."/>
        </authorList>
    </citation>
    <scope>NUCLEOTIDE SEQUENCE [LARGE SCALE GENOMIC DNA]</scope>
</reference>
<sequence>MNMKKLRQGRTKMESNCINIGYLFKMSIGNANSGFNEDNVSTLKKITLPDGSTLPYISGQAIRRSIRDKFLEVGFKISPLQDPRTNEDIIKETKTKSPDFTECDPITYIDDDLFGFMRAVTGDNRKRTSPVRVSPAIGIYPFQNNRDLGTKSSEQTREKAASGGAMFETEITYNYFSGSILIELDRIGKFVGMELNKKDGFELDGKTKAMRLSALINAIEHLWGGGKQTRLLTDISPKFVAYTRQSSKHPIFLETLQTKQNAVGSINVNLLNNAFNANESIIQKKLVGYLPGFFGNDIEIKQIFNDILNIDECLNQIREDIERVYTG</sequence>
<gene>
    <name evidence="3" type="ORF">MNV_250006</name>
</gene>
<protein>
    <submittedName>
        <fullName evidence="3">CRISPR-associated regulatory protein, DevR family</fullName>
    </submittedName>
</protein>
<dbReference type="Pfam" id="PF01905">
    <property type="entry name" value="DevR"/>
    <property type="match status" value="1"/>
</dbReference>
<evidence type="ECO:0000256" key="2">
    <source>
        <dbReference type="ARBA" id="ARBA00025626"/>
    </source>
</evidence>
<evidence type="ECO:0000313" key="3">
    <source>
        <dbReference type="EMBL" id="SNQ61189.1"/>
    </source>
</evidence>
<accession>A0A284VPN8</accession>
<keyword evidence="1" id="KW-0051">Antiviral defense</keyword>
<dbReference type="AlphaFoldDB" id="A0A284VPN8"/>